<sequence>MSKKQRDELEKLKNKAEQNRQMHFSMSKKAYMSKNALHIFALIGSSIIAIITFADSKTFAVWFPYMTDDNYKLIVGGFAGVIFIITILEEYLRFAERASSHENVGKQLTGFIRRVSTYLSHEKINEDDVEKFSEEYIEIHENAPIIPDKVFLKEKQRLKRKIDVSKKLDHNPHMSVNFYLLKMKIKNIFIFRRDDHN</sequence>
<feature type="transmembrane region" description="Helical" evidence="1">
    <location>
        <begin position="36"/>
        <end position="54"/>
    </location>
</feature>
<dbReference type="RefSeq" id="WP_075622464.1">
    <property type="nucleotide sequence ID" value="NZ_CP015607.1"/>
</dbReference>
<proteinExistence type="predicted"/>
<dbReference type="NCBIfam" id="NF033632">
    <property type="entry name" value="SLATT_4"/>
    <property type="match status" value="1"/>
</dbReference>
<dbReference type="EMBL" id="CP015607">
    <property type="protein sequence ID" value="APT46319.1"/>
    <property type="molecule type" value="Genomic_DNA"/>
</dbReference>
<protein>
    <submittedName>
        <fullName evidence="2">Uncharacterized protein</fullName>
    </submittedName>
</protein>
<evidence type="ECO:0000313" key="2">
    <source>
        <dbReference type="EMBL" id="APT46319.1"/>
    </source>
</evidence>
<keyword evidence="1" id="KW-1133">Transmembrane helix</keyword>
<accession>A0A1L6ZIH4</accession>
<evidence type="ECO:0000313" key="3">
    <source>
        <dbReference type="Proteomes" id="UP000185426"/>
    </source>
</evidence>
<feature type="transmembrane region" description="Helical" evidence="1">
    <location>
        <begin position="74"/>
        <end position="92"/>
    </location>
</feature>
<dbReference type="AlphaFoldDB" id="A0A1L6ZIH4"/>
<keyword evidence="1" id="KW-0472">Membrane</keyword>
<organism evidence="2 3">
    <name type="scientific">Bacillus safensis</name>
    <dbReference type="NCBI Taxonomy" id="561879"/>
    <lineage>
        <taxon>Bacteria</taxon>
        <taxon>Bacillati</taxon>
        <taxon>Bacillota</taxon>
        <taxon>Bacilli</taxon>
        <taxon>Bacillales</taxon>
        <taxon>Bacillaceae</taxon>
        <taxon>Bacillus</taxon>
    </lineage>
</organism>
<keyword evidence="1" id="KW-0812">Transmembrane</keyword>
<reference evidence="2 3" key="1">
    <citation type="submission" date="2016-05" db="EMBL/GenBank/DDBJ databases">
        <title>Complete Genome and Methylome Analysis of Psychrotrophic Bacterial Isolates from Antarctic Lake Untersee.</title>
        <authorList>
            <person name="Fomenkov A."/>
            <person name="Akimov V.N."/>
            <person name="Vasilyeva L.V."/>
            <person name="Andersen D."/>
            <person name="Vincze T."/>
            <person name="Roberts R.J."/>
        </authorList>
    </citation>
    <scope>NUCLEOTIDE SEQUENCE [LARGE SCALE GENOMIC DNA]</scope>
    <source>
        <strain evidence="2 3">U14-5</strain>
    </source>
</reference>
<evidence type="ECO:0000256" key="1">
    <source>
        <dbReference type="SAM" id="Phobius"/>
    </source>
</evidence>
<dbReference type="Proteomes" id="UP000185426">
    <property type="component" value="Chromosome"/>
</dbReference>
<gene>
    <name evidence="2" type="ORF">BSA145_10815</name>
</gene>
<name>A0A1L6ZIH4_BACIA</name>